<dbReference type="GO" id="GO:0016491">
    <property type="term" value="F:oxidoreductase activity"/>
    <property type="evidence" value="ECO:0007669"/>
    <property type="project" value="InterPro"/>
</dbReference>
<dbReference type="PROSITE" id="PS51669">
    <property type="entry name" value="4FE4S_MOW_BIS_MGD"/>
    <property type="match status" value="1"/>
</dbReference>
<dbReference type="RefSeq" id="WP_148067253.1">
    <property type="nucleotide sequence ID" value="NZ_VRZA01000002.1"/>
</dbReference>
<evidence type="ECO:0000256" key="2">
    <source>
        <dbReference type="ARBA" id="ARBA00022723"/>
    </source>
</evidence>
<dbReference type="EMBL" id="VRZA01000002">
    <property type="protein sequence ID" value="TXS95342.1"/>
    <property type="molecule type" value="Genomic_DNA"/>
</dbReference>
<dbReference type="InterPro" id="IPR009010">
    <property type="entry name" value="Asp_de-COase-like_dom_sf"/>
</dbReference>
<name>A0A5C9A5R6_9GAMM</name>
<keyword evidence="2" id="KW-0479">Metal-binding</keyword>
<dbReference type="InterPro" id="IPR050612">
    <property type="entry name" value="Prok_Mopterin_Oxidored"/>
</dbReference>
<evidence type="ECO:0000256" key="4">
    <source>
        <dbReference type="ARBA" id="ARBA00023014"/>
    </source>
</evidence>
<sequence>MATTKTTFCRVCEPGCPLQAELEERGGELTLTRLAPLREHPLSRGFACHKGINFTEIHGDPDRLDYPIGKSAEGWARLDWETALRDIARRTQAVRDRHGESAVAGYIGNPTAFNSLGSEAIGHFFAQLGTDRIFSSGTQDCANKFAAAEAVYGTSTLHPIPDLGNTDYCLLFGENPKVSHMSFMSIFDPMAELRNVVKRGGKVKYINPRRIESATPRTGEVVQIRPDTDLYLMAALLEEMRRADLWRRDLLANHADHVEGLEAFVADFPAARVAPVVGLPAEDIVAMAMEFGSAARACVHMSTGVNMGRQGTLCYWLLQMLSLVTGNLDQRGGNLYSLGFYPAARAGRVPGNFQPFFDSPLGEIRYIRGALPGNLLAPFIRDRDEPVRALFVIAGNPLLSIGGEDALREAMPELELLVVIDLFRSATGELADFVLPATDMLERADINICGLGMQYVPHVQYTDAVVAPKAERREEWWILGRLLQAMGLQSPFDRSETPDPTGRLNAMLRYAGLSIDKLREANHHCVPLPDHETGHFFSEWLQTESGRVNCAPTLFGAALERARTLFEEMAAEPADTLKLISLRTNHMLNSWFHNTPYLKRDGFLDNPLHLSPTDADARQLHEGERIRVSSAWGDIETSVTIDNTLRAGTVAMTHGWGHSRTPGLRIASRHPGSNVNRLLPHGPDSFEKLSNQAHMTGITVNISPIDH</sequence>
<dbReference type="GO" id="GO:0051536">
    <property type="term" value="F:iron-sulfur cluster binding"/>
    <property type="evidence" value="ECO:0007669"/>
    <property type="project" value="UniProtKB-KW"/>
</dbReference>
<comment type="similarity">
    <text evidence="1">Belongs to the prokaryotic molybdopterin-containing oxidoreductase family.</text>
</comment>
<feature type="domain" description="4Fe-4S Mo/W bis-MGD-type" evidence="5">
    <location>
        <begin position="1"/>
        <end position="62"/>
    </location>
</feature>
<dbReference type="Gene3D" id="3.40.228.10">
    <property type="entry name" value="Dimethylsulfoxide Reductase, domain 2"/>
    <property type="match status" value="1"/>
</dbReference>
<accession>A0A5C9A5R6</accession>
<comment type="caution">
    <text evidence="6">The sequence shown here is derived from an EMBL/GenBank/DDBJ whole genome shotgun (WGS) entry which is preliminary data.</text>
</comment>
<keyword evidence="3" id="KW-0408">Iron</keyword>
<dbReference type="SMART" id="SM00926">
    <property type="entry name" value="Molybdop_Fe4S4"/>
    <property type="match status" value="1"/>
</dbReference>
<evidence type="ECO:0000259" key="5">
    <source>
        <dbReference type="PROSITE" id="PS51669"/>
    </source>
</evidence>
<dbReference type="InterPro" id="IPR006657">
    <property type="entry name" value="MoPterin_dinucl-bd_dom"/>
</dbReference>
<dbReference type="GO" id="GO:0046872">
    <property type="term" value="F:metal ion binding"/>
    <property type="evidence" value="ECO:0007669"/>
    <property type="project" value="UniProtKB-KW"/>
</dbReference>
<evidence type="ECO:0000256" key="1">
    <source>
        <dbReference type="ARBA" id="ARBA00010312"/>
    </source>
</evidence>
<dbReference type="Gene3D" id="2.20.25.90">
    <property type="entry name" value="ADC-like domains"/>
    <property type="match status" value="1"/>
</dbReference>
<dbReference type="SUPFAM" id="SSF50692">
    <property type="entry name" value="ADC-like"/>
    <property type="match status" value="1"/>
</dbReference>
<dbReference type="InterPro" id="IPR006963">
    <property type="entry name" value="Mopterin_OxRdtase_4Fe-4S_dom"/>
</dbReference>
<dbReference type="Proteomes" id="UP000321039">
    <property type="component" value="Unassembled WGS sequence"/>
</dbReference>
<dbReference type="SUPFAM" id="SSF53706">
    <property type="entry name" value="Formate dehydrogenase/DMSO reductase, domains 1-3"/>
    <property type="match status" value="1"/>
</dbReference>
<dbReference type="GO" id="GO:0043546">
    <property type="term" value="F:molybdopterin cofactor binding"/>
    <property type="evidence" value="ECO:0007669"/>
    <property type="project" value="InterPro"/>
</dbReference>
<dbReference type="Pfam" id="PF00384">
    <property type="entry name" value="Molybdopterin"/>
    <property type="match status" value="1"/>
</dbReference>
<dbReference type="Gene3D" id="3.40.50.740">
    <property type="match status" value="1"/>
</dbReference>
<evidence type="ECO:0000256" key="3">
    <source>
        <dbReference type="ARBA" id="ARBA00023004"/>
    </source>
</evidence>
<evidence type="ECO:0000313" key="7">
    <source>
        <dbReference type="Proteomes" id="UP000321039"/>
    </source>
</evidence>
<organism evidence="6 7">
    <name type="scientific">Parahaliea maris</name>
    <dbReference type="NCBI Taxonomy" id="2716870"/>
    <lineage>
        <taxon>Bacteria</taxon>
        <taxon>Pseudomonadati</taxon>
        <taxon>Pseudomonadota</taxon>
        <taxon>Gammaproteobacteria</taxon>
        <taxon>Cellvibrionales</taxon>
        <taxon>Halieaceae</taxon>
        <taxon>Parahaliea</taxon>
    </lineage>
</organism>
<dbReference type="InterPro" id="IPR006656">
    <property type="entry name" value="Mopterin_OxRdtase"/>
</dbReference>
<dbReference type="PANTHER" id="PTHR43742">
    <property type="entry name" value="TRIMETHYLAMINE-N-OXIDE REDUCTASE"/>
    <property type="match status" value="1"/>
</dbReference>
<dbReference type="Pfam" id="PF01568">
    <property type="entry name" value="Molydop_binding"/>
    <property type="match status" value="1"/>
</dbReference>
<evidence type="ECO:0000313" key="6">
    <source>
        <dbReference type="EMBL" id="TXS95342.1"/>
    </source>
</evidence>
<gene>
    <name evidence="6" type="ORF">FV139_05450</name>
</gene>
<protein>
    <submittedName>
        <fullName evidence="6">Molybdopterin-dependent oxidoreductase</fullName>
    </submittedName>
</protein>
<keyword evidence="7" id="KW-1185">Reference proteome</keyword>
<proteinExistence type="inferred from homology"/>
<dbReference type="Gene3D" id="2.40.40.20">
    <property type="match status" value="1"/>
</dbReference>
<dbReference type="PANTHER" id="PTHR43742:SF6">
    <property type="entry name" value="OXIDOREDUCTASE YYAE-RELATED"/>
    <property type="match status" value="1"/>
</dbReference>
<dbReference type="AlphaFoldDB" id="A0A5C9A5R6"/>
<reference evidence="6 7" key="1">
    <citation type="submission" date="2019-08" db="EMBL/GenBank/DDBJ databases">
        <title>Parahaliea maris sp. nov., isolated from the surface seawater.</title>
        <authorList>
            <person name="Liu Y."/>
        </authorList>
    </citation>
    <scope>NUCLEOTIDE SEQUENCE [LARGE SCALE GENOMIC DNA]</scope>
    <source>
        <strain evidence="6 7">HSLHS9</strain>
    </source>
</reference>
<keyword evidence="4" id="KW-0411">Iron-sulfur</keyword>